<dbReference type="PANTHER" id="PTHR10067:SF6">
    <property type="entry name" value="PHOSPHATIDYLSERINE DECARBOXYLASE PROENZYME, MITOCHONDRIAL"/>
    <property type="match status" value="1"/>
</dbReference>
<keyword evidence="9" id="KW-0456">Lyase</keyword>
<dbReference type="Pfam" id="PF02666">
    <property type="entry name" value="PS_Dcarbxylase"/>
    <property type="match status" value="1"/>
</dbReference>
<dbReference type="EMBL" id="AP028947">
    <property type="protein sequence ID" value="BET26210.1"/>
    <property type="molecule type" value="Genomic_DNA"/>
</dbReference>
<proteinExistence type="predicted"/>
<keyword evidence="10" id="KW-1208">Phospholipid metabolism</keyword>
<dbReference type="Proteomes" id="UP001329151">
    <property type="component" value="Chromosome"/>
</dbReference>
<evidence type="ECO:0000256" key="8">
    <source>
        <dbReference type="ARBA" id="ARBA00023209"/>
    </source>
</evidence>
<reference evidence="13 14" key="1">
    <citation type="submission" date="2023-10" db="EMBL/GenBank/DDBJ databases">
        <title>Complete Genome Sequence of Limnobacter thiooxidans CS-K2T, Isolated from freshwater lake sediments in Bavaria, Germany.</title>
        <authorList>
            <person name="Naruki M."/>
            <person name="Watanabe A."/>
            <person name="Warashina T."/>
            <person name="Morita T."/>
            <person name="Arakawa K."/>
        </authorList>
    </citation>
    <scope>NUCLEOTIDE SEQUENCE [LARGE SCALE GENOMIC DNA]</scope>
    <source>
        <strain evidence="13 14">CS-K2</strain>
    </source>
</reference>
<gene>
    <name evidence="13" type="primary">asd_2</name>
    <name evidence="13" type="ORF">RGQ30_17110</name>
</gene>
<dbReference type="AlphaFoldDB" id="A0AA86J750"/>
<dbReference type="EC" id="4.1.1.65" evidence="3"/>
<evidence type="ECO:0000256" key="1">
    <source>
        <dbReference type="ARBA" id="ARBA00001928"/>
    </source>
</evidence>
<dbReference type="NCBIfam" id="TIGR00163">
    <property type="entry name" value="PS_decarb"/>
    <property type="match status" value="1"/>
</dbReference>
<evidence type="ECO:0000256" key="6">
    <source>
        <dbReference type="ARBA" id="ARBA00023098"/>
    </source>
</evidence>
<name>A0AA86J750_9BURK</name>
<accession>A0AA86J750</accession>
<dbReference type="PANTHER" id="PTHR10067">
    <property type="entry name" value="PHOSPHATIDYLSERINE DECARBOXYLASE"/>
    <property type="match status" value="1"/>
</dbReference>
<comment type="pathway">
    <text evidence="12">Phospholipid metabolism; phosphatidylethanolamine biosynthesis.</text>
</comment>
<dbReference type="InterPro" id="IPR003817">
    <property type="entry name" value="PS_Dcarbxylase"/>
</dbReference>
<dbReference type="GO" id="GO:0004609">
    <property type="term" value="F:phosphatidylserine decarboxylase activity"/>
    <property type="evidence" value="ECO:0007669"/>
    <property type="project" value="UniProtKB-EC"/>
</dbReference>
<evidence type="ECO:0000256" key="4">
    <source>
        <dbReference type="ARBA" id="ARBA00022516"/>
    </source>
</evidence>
<keyword evidence="11" id="KW-0670">Pyruvate</keyword>
<evidence type="ECO:0000256" key="10">
    <source>
        <dbReference type="ARBA" id="ARBA00023264"/>
    </source>
</evidence>
<keyword evidence="14" id="KW-1185">Reference proteome</keyword>
<keyword evidence="5" id="KW-0210">Decarboxylase</keyword>
<sequence>MLTNRIPRLFSSWLMGKISKIQNPWFAQPALWLWKQFTDLNLQEAQKKQFNSIHDCFTRTLKPGARPIDSTALGTSPCDGILGAHGIVENGRLLQVKGFAYGIEELLVNPELALKFQGCRYVTIRITASMYHRMHSPLDGVINQVDYIHGDTWNVNPVALKRVEKLFCKNERAVLSGHTVQGEPFAIVPVAAILVAGIRLHCTGQVFNQNYTGPQRVNTHAPIRKGEELGWFEHGSTIVLFVPPSWKLVPGMEEGGQLRMGQALFE</sequence>
<comment type="pathway">
    <text evidence="2">Lipid metabolism.</text>
</comment>
<evidence type="ECO:0000256" key="12">
    <source>
        <dbReference type="ARBA" id="ARBA00024326"/>
    </source>
</evidence>
<evidence type="ECO:0000256" key="7">
    <source>
        <dbReference type="ARBA" id="ARBA00023145"/>
    </source>
</evidence>
<organism evidence="13 14">
    <name type="scientific">Limnobacter thiooxidans</name>
    <dbReference type="NCBI Taxonomy" id="131080"/>
    <lineage>
        <taxon>Bacteria</taxon>
        <taxon>Pseudomonadati</taxon>
        <taxon>Pseudomonadota</taxon>
        <taxon>Betaproteobacteria</taxon>
        <taxon>Burkholderiales</taxon>
        <taxon>Burkholderiaceae</taxon>
        <taxon>Limnobacter</taxon>
    </lineage>
</organism>
<dbReference type="InterPro" id="IPR033177">
    <property type="entry name" value="PSD-B"/>
</dbReference>
<evidence type="ECO:0000256" key="2">
    <source>
        <dbReference type="ARBA" id="ARBA00005189"/>
    </source>
</evidence>
<dbReference type="GO" id="GO:0006646">
    <property type="term" value="P:phosphatidylethanolamine biosynthetic process"/>
    <property type="evidence" value="ECO:0007669"/>
    <property type="project" value="TreeGrafter"/>
</dbReference>
<evidence type="ECO:0000256" key="9">
    <source>
        <dbReference type="ARBA" id="ARBA00023239"/>
    </source>
</evidence>
<evidence type="ECO:0000256" key="5">
    <source>
        <dbReference type="ARBA" id="ARBA00022793"/>
    </source>
</evidence>
<keyword evidence="6" id="KW-0443">Lipid metabolism</keyword>
<keyword evidence="4" id="KW-0444">Lipid biosynthesis</keyword>
<evidence type="ECO:0000313" key="14">
    <source>
        <dbReference type="Proteomes" id="UP001329151"/>
    </source>
</evidence>
<protein>
    <recommendedName>
        <fullName evidence="3">phosphatidylserine decarboxylase</fullName>
        <ecNumber evidence="3">4.1.1.65</ecNumber>
    </recommendedName>
</protein>
<keyword evidence="8" id="KW-0594">Phospholipid biosynthesis</keyword>
<evidence type="ECO:0000256" key="3">
    <source>
        <dbReference type="ARBA" id="ARBA00012243"/>
    </source>
</evidence>
<evidence type="ECO:0000313" key="13">
    <source>
        <dbReference type="EMBL" id="BET26210.1"/>
    </source>
</evidence>
<dbReference type="RefSeq" id="WP_298217174.1">
    <property type="nucleotide sequence ID" value="NZ_AP028947.1"/>
</dbReference>
<keyword evidence="7" id="KW-0865">Zymogen</keyword>
<evidence type="ECO:0000256" key="11">
    <source>
        <dbReference type="ARBA" id="ARBA00023317"/>
    </source>
</evidence>
<dbReference type="KEGG" id="lto:RGQ30_17110"/>
<comment type="cofactor">
    <cofactor evidence="1">
        <name>pyruvate</name>
        <dbReference type="ChEBI" id="CHEBI:15361"/>
    </cofactor>
</comment>